<evidence type="ECO:0000256" key="4">
    <source>
        <dbReference type="ARBA" id="ARBA00038306"/>
    </source>
</evidence>
<dbReference type="InterPro" id="IPR051692">
    <property type="entry name" value="OMP-like"/>
</dbReference>
<feature type="domain" description="Outer membrane protein beta-barrel" evidence="6">
    <location>
        <begin position="17"/>
        <end position="217"/>
    </location>
</feature>
<dbReference type="InterPro" id="IPR011250">
    <property type="entry name" value="OMP/PagP_B-barrel"/>
</dbReference>
<dbReference type="SUPFAM" id="SSF56925">
    <property type="entry name" value="OMPA-like"/>
    <property type="match status" value="1"/>
</dbReference>
<evidence type="ECO:0000256" key="5">
    <source>
        <dbReference type="SAM" id="SignalP"/>
    </source>
</evidence>
<evidence type="ECO:0000313" key="8">
    <source>
        <dbReference type="Proteomes" id="UP000243507"/>
    </source>
</evidence>
<dbReference type="OrthoDB" id="9815357at2"/>
<feature type="chain" id="PRO_5012178370" description="Outer membrane protein beta-barrel domain-containing protein" evidence="5">
    <location>
        <begin position="29"/>
        <end position="217"/>
    </location>
</feature>
<dbReference type="GO" id="GO:0016020">
    <property type="term" value="C:membrane"/>
    <property type="evidence" value="ECO:0007669"/>
    <property type="project" value="UniProtKB-SubCell"/>
</dbReference>
<dbReference type="AlphaFoldDB" id="A0A2A4CR38"/>
<sequence>MGNKMKLTALVVAGSALFGALTVSPALAQDAANWTGFYAGAFAGYGGSAWDRETPAYTDNVTSEWRIDGANLGLFGGYNWQRGNLVLGLEAEVATSGVKGDDRDLGGILDGIDVNRSAGLGARIGYAADRNMFYLTAGKAWYKVDQMIDTATLEHDLDGHYVGLGIEHAYSDKILLRGELRQTTLDDFAFDAIANSSGGSYQMHDHTEVRIGASYKF</sequence>
<reference evidence="7 8" key="1">
    <citation type="submission" date="2017-09" db="EMBL/GenBank/DDBJ databases">
        <title>A multilocus sequence analysis scheme for characterization of bacteria in the genus Thioclava.</title>
        <authorList>
            <person name="Liu Y."/>
            <person name="Shao Z."/>
        </authorList>
    </citation>
    <scope>NUCLEOTIDE SEQUENCE [LARGE SCALE GENOMIC DNA]</scope>
    <source>
        <strain evidence="7 8">CAU 1312</strain>
    </source>
</reference>
<evidence type="ECO:0000256" key="3">
    <source>
        <dbReference type="ARBA" id="ARBA00023136"/>
    </source>
</evidence>
<dbReference type="Proteomes" id="UP000243507">
    <property type="component" value="Unassembled WGS sequence"/>
</dbReference>
<organism evidence="7 8">
    <name type="scientific">Pseudothioclava arenosa</name>
    <dbReference type="NCBI Taxonomy" id="1795308"/>
    <lineage>
        <taxon>Bacteria</taxon>
        <taxon>Pseudomonadati</taxon>
        <taxon>Pseudomonadota</taxon>
        <taxon>Alphaproteobacteria</taxon>
        <taxon>Rhodobacterales</taxon>
        <taxon>Paracoccaceae</taxon>
        <taxon>Pseudothioclava</taxon>
    </lineage>
</organism>
<dbReference type="PANTHER" id="PTHR34001">
    <property type="entry name" value="BLL7405 PROTEIN"/>
    <property type="match status" value="1"/>
</dbReference>
<proteinExistence type="inferred from homology"/>
<evidence type="ECO:0000313" key="7">
    <source>
        <dbReference type="EMBL" id="PCD77055.1"/>
    </source>
</evidence>
<evidence type="ECO:0000259" key="6">
    <source>
        <dbReference type="Pfam" id="PF13505"/>
    </source>
</evidence>
<comment type="similarity">
    <text evidence="4">Belongs to the Omp25/RopB family.</text>
</comment>
<dbReference type="InterPro" id="IPR027385">
    <property type="entry name" value="Beta-barrel_OMP"/>
</dbReference>
<keyword evidence="2 5" id="KW-0732">Signal</keyword>
<evidence type="ECO:0000256" key="1">
    <source>
        <dbReference type="ARBA" id="ARBA00004370"/>
    </source>
</evidence>
<feature type="signal peptide" evidence="5">
    <location>
        <begin position="1"/>
        <end position="28"/>
    </location>
</feature>
<dbReference type="Gene3D" id="2.40.160.20">
    <property type="match status" value="1"/>
</dbReference>
<keyword evidence="3" id="KW-0472">Membrane</keyword>
<keyword evidence="8" id="KW-1185">Reference proteome</keyword>
<dbReference type="Pfam" id="PF13505">
    <property type="entry name" value="OMP_b-brl"/>
    <property type="match status" value="1"/>
</dbReference>
<protein>
    <recommendedName>
        <fullName evidence="6">Outer membrane protein beta-barrel domain-containing protein</fullName>
    </recommendedName>
</protein>
<gene>
    <name evidence="7" type="ORF">CLN94_04565</name>
</gene>
<comment type="subcellular location">
    <subcellularLocation>
        <location evidence="1">Membrane</location>
    </subcellularLocation>
</comment>
<dbReference type="EMBL" id="NTJD01000003">
    <property type="protein sequence ID" value="PCD77055.1"/>
    <property type="molecule type" value="Genomic_DNA"/>
</dbReference>
<accession>A0A2A4CR38</accession>
<comment type="caution">
    <text evidence="7">The sequence shown here is derived from an EMBL/GenBank/DDBJ whole genome shotgun (WGS) entry which is preliminary data.</text>
</comment>
<dbReference type="PANTHER" id="PTHR34001:SF3">
    <property type="entry name" value="BLL7405 PROTEIN"/>
    <property type="match status" value="1"/>
</dbReference>
<evidence type="ECO:0000256" key="2">
    <source>
        <dbReference type="ARBA" id="ARBA00022729"/>
    </source>
</evidence>
<name>A0A2A4CR38_9RHOB</name>